<keyword evidence="3" id="KW-0413">Isomerase</keyword>
<reference evidence="3 4" key="1">
    <citation type="submission" date="2023-07" db="EMBL/GenBank/DDBJ databases">
        <title>Comparative genomics of wheat-associated soil bacteria to identify genetic determinants of phenazine resistance.</title>
        <authorList>
            <person name="Mouncey N."/>
        </authorList>
    </citation>
    <scope>NUCLEOTIDE SEQUENCE [LARGE SCALE GENOMIC DNA]</scope>
    <source>
        <strain evidence="3 4">W4I9-1</strain>
    </source>
</reference>
<accession>A0AAW8F1C1</accession>
<evidence type="ECO:0000313" key="4">
    <source>
        <dbReference type="Proteomes" id="UP001244427"/>
    </source>
</evidence>
<dbReference type="EMBL" id="JAUSXV010000001">
    <property type="protein sequence ID" value="MDQ0649298.1"/>
    <property type="molecule type" value="Genomic_DNA"/>
</dbReference>
<keyword evidence="4" id="KW-1185">Reference proteome</keyword>
<dbReference type="Gene3D" id="3.40.30.10">
    <property type="entry name" value="Glutaredoxin"/>
    <property type="match status" value="1"/>
</dbReference>
<feature type="transmembrane region" description="Helical" evidence="1">
    <location>
        <begin position="12"/>
        <end position="33"/>
    </location>
</feature>
<dbReference type="InterPro" id="IPR036249">
    <property type="entry name" value="Thioredoxin-like_sf"/>
</dbReference>
<dbReference type="AlphaFoldDB" id="A0AAW8F1C1"/>
<comment type="caution">
    <text evidence="3">The sequence shown here is derived from an EMBL/GenBank/DDBJ whole genome shotgun (WGS) entry which is preliminary data.</text>
</comment>
<protein>
    <submittedName>
        <fullName evidence="3">Protein-disulfide isomerase</fullName>
    </submittedName>
</protein>
<keyword evidence="1" id="KW-1133">Transmembrane helix</keyword>
<evidence type="ECO:0000256" key="1">
    <source>
        <dbReference type="SAM" id="Phobius"/>
    </source>
</evidence>
<dbReference type="InterPro" id="IPR012336">
    <property type="entry name" value="Thioredoxin-like_fold"/>
</dbReference>
<keyword evidence="1" id="KW-0812">Transmembrane</keyword>
<dbReference type="CDD" id="cd02972">
    <property type="entry name" value="DsbA_family"/>
    <property type="match status" value="1"/>
</dbReference>
<dbReference type="GO" id="GO:0016853">
    <property type="term" value="F:isomerase activity"/>
    <property type="evidence" value="ECO:0007669"/>
    <property type="project" value="UniProtKB-KW"/>
</dbReference>
<organism evidence="3 4">
    <name type="scientific">Microbacterium natoriense</name>
    <dbReference type="NCBI Taxonomy" id="284570"/>
    <lineage>
        <taxon>Bacteria</taxon>
        <taxon>Bacillati</taxon>
        <taxon>Actinomycetota</taxon>
        <taxon>Actinomycetes</taxon>
        <taxon>Micrococcales</taxon>
        <taxon>Microbacteriaceae</taxon>
        <taxon>Microbacterium</taxon>
    </lineage>
</organism>
<proteinExistence type="predicted"/>
<feature type="domain" description="Thioredoxin-like fold" evidence="2">
    <location>
        <begin position="63"/>
        <end position="206"/>
    </location>
</feature>
<gene>
    <name evidence="3" type="ORF">QFZ53_003494</name>
</gene>
<dbReference type="RefSeq" id="WP_292909484.1">
    <property type="nucleotide sequence ID" value="NZ_JAUSXV010000001.1"/>
</dbReference>
<evidence type="ECO:0000259" key="2">
    <source>
        <dbReference type="Pfam" id="PF13462"/>
    </source>
</evidence>
<dbReference type="Pfam" id="PF13462">
    <property type="entry name" value="Thioredoxin_4"/>
    <property type="match status" value="1"/>
</dbReference>
<evidence type="ECO:0000313" key="3">
    <source>
        <dbReference type="EMBL" id="MDQ0649298.1"/>
    </source>
</evidence>
<name>A0AAW8F1C1_9MICO</name>
<dbReference type="SUPFAM" id="SSF52833">
    <property type="entry name" value="Thioredoxin-like"/>
    <property type="match status" value="1"/>
</dbReference>
<keyword evidence="1" id="KW-0472">Membrane</keyword>
<dbReference type="Proteomes" id="UP001244427">
    <property type="component" value="Unassembled WGS sequence"/>
</dbReference>
<sequence length="236" mass="24431">MAVAKKSTNWFVVGVSTAVVVVLVAIGAAVWWANSLATGPGTAPQSAIVNQETGAITFGTGDDEVDTYVDFMCPICGTFETQYGEQLQTAAANDAITLNIHPVSILDRYSQNTKYSTRAASAMYCVAAEAPDAALTFFNSLFANQPEENSVGLSDDELASLADQAGAGAAADCIADGTYKNFVASQTTSHDIKGTPTVEVNGKRLDLNAGEITKLEDVLAKAGAATTGTEGDDSAK</sequence>